<dbReference type="InterPro" id="IPR052342">
    <property type="entry name" value="MCH/BMMD"/>
</dbReference>
<protein>
    <submittedName>
        <fullName evidence="2">MaoC family dehydratase</fullName>
    </submittedName>
</protein>
<organism evidence="2 3">
    <name type="scientific">Mammaliicoccus lentus</name>
    <name type="common">Staphylococcus lentus</name>
    <dbReference type="NCBI Taxonomy" id="42858"/>
    <lineage>
        <taxon>Bacteria</taxon>
        <taxon>Bacillati</taxon>
        <taxon>Bacillota</taxon>
        <taxon>Bacilli</taxon>
        <taxon>Bacillales</taxon>
        <taxon>Staphylococcaceae</taxon>
        <taxon>Mammaliicoccus</taxon>
    </lineage>
</organism>
<dbReference type="RefSeq" id="WP_016998936.1">
    <property type="nucleotide sequence ID" value="NZ_CP180174.1"/>
</dbReference>
<evidence type="ECO:0000313" key="3">
    <source>
        <dbReference type="Proteomes" id="UP000770161"/>
    </source>
</evidence>
<name>A0ABS6H067_MAMLE</name>
<feature type="domain" description="MaoC-like" evidence="1">
    <location>
        <begin position="8"/>
        <end position="112"/>
    </location>
</feature>
<dbReference type="Gene3D" id="3.10.129.10">
    <property type="entry name" value="Hotdog Thioesterase"/>
    <property type="match status" value="1"/>
</dbReference>
<accession>A0ABS6H067</accession>
<dbReference type="InterPro" id="IPR002539">
    <property type="entry name" value="MaoC-like_dom"/>
</dbReference>
<dbReference type="Proteomes" id="UP000770161">
    <property type="component" value="Unassembled WGS sequence"/>
</dbReference>
<evidence type="ECO:0000313" key="2">
    <source>
        <dbReference type="EMBL" id="MBU6114428.1"/>
    </source>
</evidence>
<evidence type="ECO:0000259" key="1">
    <source>
        <dbReference type="Pfam" id="PF01575"/>
    </source>
</evidence>
<dbReference type="Pfam" id="PF01575">
    <property type="entry name" value="MaoC_dehydratas"/>
    <property type="match status" value="1"/>
</dbReference>
<comment type="caution">
    <text evidence="2">The sequence shown here is derived from an EMBL/GenBank/DDBJ whole genome shotgun (WGS) entry which is preliminary data.</text>
</comment>
<dbReference type="CDD" id="cd03454">
    <property type="entry name" value="YdeM"/>
    <property type="match status" value="1"/>
</dbReference>
<keyword evidence="3" id="KW-1185">Reference proteome</keyword>
<dbReference type="EMBL" id="JAHLZN010000024">
    <property type="protein sequence ID" value="MBU6114428.1"/>
    <property type="molecule type" value="Genomic_DNA"/>
</dbReference>
<dbReference type="InterPro" id="IPR029069">
    <property type="entry name" value="HotDog_dom_sf"/>
</dbReference>
<dbReference type="PANTHER" id="PTHR43664:SF1">
    <property type="entry name" value="BETA-METHYLMALYL-COA DEHYDRATASE"/>
    <property type="match status" value="1"/>
</dbReference>
<gene>
    <name evidence="2" type="ORF">KQ656_10670</name>
</gene>
<dbReference type="PANTHER" id="PTHR43664">
    <property type="entry name" value="MONOAMINE OXIDASE-RELATED"/>
    <property type="match status" value="1"/>
</dbReference>
<proteinExistence type="predicted"/>
<sequence>MKLDEFSIGDIFETKPYSLTEEDVKKFASEFDPQYMHLDHEKASQGMFQGIIASGIHTLALSFKLWVEEGKYGDDVIAGTKMEAVKFIKPVYPTDVLSVRAEVINKKVLNDEQGLLTVLLSTFNDKNIKVYQAELTALIKR</sequence>
<dbReference type="SUPFAM" id="SSF54637">
    <property type="entry name" value="Thioesterase/thiol ester dehydrase-isomerase"/>
    <property type="match status" value="1"/>
</dbReference>
<reference evidence="2 3" key="1">
    <citation type="submission" date="2021-06" db="EMBL/GenBank/DDBJ databases">
        <title>Staphylococcus lentus K169 genome sequencing.</title>
        <authorList>
            <person name="Sundareshan S."/>
            <person name="Akhila D.S."/>
            <person name="Prachi D."/>
            <person name="Sivakumar R."/>
            <person name="Rajendhran J."/>
            <person name="Isloor S."/>
            <person name="Hegde N.R."/>
        </authorList>
    </citation>
    <scope>NUCLEOTIDE SEQUENCE [LARGE SCALE GENOMIC DNA]</scope>
    <source>
        <strain evidence="2 3">K169</strain>
    </source>
</reference>